<dbReference type="Gene3D" id="3.40.50.12780">
    <property type="entry name" value="N-terminal domain of ligase-like"/>
    <property type="match status" value="1"/>
</dbReference>
<comment type="caution">
    <text evidence="2">The sequence shown here is derived from an EMBL/GenBank/DDBJ whole genome shotgun (WGS) entry which is preliminary data.</text>
</comment>
<name>A0A9D2UXU0_9ACTN</name>
<dbReference type="SUPFAM" id="SSF56801">
    <property type="entry name" value="Acetyl-CoA synthetase-like"/>
    <property type="match status" value="1"/>
</dbReference>
<dbReference type="AlphaFoldDB" id="A0A9D2UXU0"/>
<dbReference type="PANTHER" id="PTHR45527:SF1">
    <property type="entry name" value="FATTY ACID SYNTHASE"/>
    <property type="match status" value="1"/>
</dbReference>
<dbReference type="InterPro" id="IPR045851">
    <property type="entry name" value="AMP-bd_C_sf"/>
</dbReference>
<sequence>MHHAPSSHEAIAMGGRGDTEAVMHAGKSVLAYLEEGARSYPQRCAVVDAEGECSYAELRMRSRQAGSALANRGVRRRAVVVYMEKSIDALSAMLGALYAGGFYVPVDPRAPVQRLSRICDALGDPLVVADANLVSRAQKAAGEPRTVSFEELRDAEANDHALSQARRGVTDADAAYVLFTSGSTGVPKGVAVSHRSVVDFIDSFVELFGIGSDDRIGNQAPFDFDVSVKDIYGSLAAGATLVVIPRALFSQPAALAAFLNAQRVTVMTWAVAALCLMTSLHALDGEGLPHVRKVLFSGEVMPHEHLKAWMERLPRALFANLYGPTEVTCNCTYHVIDRSRDYAEGIPLGSSFPNREVLLVGDDGREVTQPGGVGEIYVRGTSLALGYVGDEGATAAAFVQNPLHARYPDRTYKTGDLGRLNDAGELFYCGRTDNQVKYLGHRIALEEIDRALEEQQGVSRCRCAYDDARKRIVAFYEGTALPASLLEGARASLPPQMIPTKLVQVESMPLTKNGKVDRRALLEDLARSRGKKRRLAV</sequence>
<dbReference type="EMBL" id="DYWI01000159">
    <property type="protein sequence ID" value="HJF66084.1"/>
    <property type="molecule type" value="Genomic_DNA"/>
</dbReference>
<reference evidence="2" key="1">
    <citation type="journal article" date="2021" name="PeerJ">
        <title>Extensive microbial diversity within the chicken gut microbiome revealed by metagenomics and culture.</title>
        <authorList>
            <person name="Gilroy R."/>
            <person name="Ravi A."/>
            <person name="Getino M."/>
            <person name="Pursley I."/>
            <person name="Horton D.L."/>
            <person name="Alikhan N.F."/>
            <person name="Baker D."/>
            <person name="Gharbi K."/>
            <person name="Hall N."/>
            <person name="Watson M."/>
            <person name="Adriaenssens E.M."/>
            <person name="Foster-Nyarko E."/>
            <person name="Jarju S."/>
            <person name="Secka A."/>
            <person name="Antonio M."/>
            <person name="Oren A."/>
            <person name="Chaudhuri R.R."/>
            <person name="La Ragione R."/>
            <person name="Hildebrand F."/>
            <person name="Pallen M.J."/>
        </authorList>
    </citation>
    <scope>NUCLEOTIDE SEQUENCE</scope>
    <source>
        <strain evidence="2">ChiGjej6B6-11269</strain>
    </source>
</reference>
<proteinExistence type="predicted"/>
<dbReference type="Pfam" id="PF00501">
    <property type="entry name" value="AMP-binding"/>
    <property type="match status" value="1"/>
</dbReference>
<dbReference type="GO" id="GO:0043041">
    <property type="term" value="P:amino acid activation for nonribosomal peptide biosynthetic process"/>
    <property type="evidence" value="ECO:0007669"/>
    <property type="project" value="TreeGrafter"/>
</dbReference>
<dbReference type="GO" id="GO:0044550">
    <property type="term" value="P:secondary metabolite biosynthetic process"/>
    <property type="evidence" value="ECO:0007669"/>
    <property type="project" value="TreeGrafter"/>
</dbReference>
<reference evidence="2" key="2">
    <citation type="submission" date="2021-09" db="EMBL/GenBank/DDBJ databases">
        <authorList>
            <person name="Gilroy R."/>
        </authorList>
    </citation>
    <scope>NUCLEOTIDE SEQUENCE</scope>
    <source>
        <strain evidence="2">ChiGjej6B6-11269</strain>
    </source>
</reference>
<dbReference type="Gene3D" id="3.30.300.30">
    <property type="match status" value="1"/>
</dbReference>
<evidence type="ECO:0000313" key="3">
    <source>
        <dbReference type="Proteomes" id="UP000786989"/>
    </source>
</evidence>
<dbReference type="InterPro" id="IPR000873">
    <property type="entry name" value="AMP-dep_synth/lig_dom"/>
</dbReference>
<accession>A0A9D2UXU0</accession>
<organism evidence="2 3">
    <name type="scientific">Slackia equolifaciens</name>
    <dbReference type="NCBI Taxonomy" id="498718"/>
    <lineage>
        <taxon>Bacteria</taxon>
        <taxon>Bacillati</taxon>
        <taxon>Actinomycetota</taxon>
        <taxon>Coriobacteriia</taxon>
        <taxon>Eggerthellales</taxon>
        <taxon>Eggerthellaceae</taxon>
        <taxon>Slackia</taxon>
    </lineage>
</organism>
<dbReference type="NCBIfam" id="TIGR01733">
    <property type="entry name" value="AA-adenyl-dom"/>
    <property type="match status" value="1"/>
</dbReference>
<dbReference type="GO" id="GO:0031177">
    <property type="term" value="F:phosphopantetheine binding"/>
    <property type="evidence" value="ECO:0007669"/>
    <property type="project" value="TreeGrafter"/>
</dbReference>
<dbReference type="Proteomes" id="UP000786989">
    <property type="component" value="Unassembled WGS sequence"/>
</dbReference>
<dbReference type="InterPro" id="IPR020845">
    <property type="entry name" value="AMP-binding_CS"/>
</dbReference>
<dbReference type="GO" id="GO:0005737">
    <property type="term" value="C:cytoplasm"/>
    <property type="evidence" value="ECO:0007669"/>
    <property type="project" value="TreeGrafter"/>
</dbReference>
<dbReference type="PROSITE" id="PS00455">
    <property type="entry name" value="AMP_BINDING"/>
    <property type="match status" value="1"/>
</dbReference>
<feature type="domain" description="AMP-dependent synthetase/ligase" evidence="1">
    <location>
        <begin position="33"/>
        <end position="387"/>
    </location>
</feature>
<dbReference type="InterPro" id="IPR010071">
    <property type="entry name" value="AA_adenyl_dom"/>
</dbReference>
<dbReference type="InterPro" id="IPR042099">
    <property type="entry name" value="ANL_N_sf"/>
</dbReference>
<evidence type="ECO:0000259" key="1">
    <source>
        <dbReference type="Pfam" id="PF00501"/>
    </source>
</evidence>
<dbReference type="PANTHER" id="PTHR45527">
    <property type="entry name" value="NONRIBOSOMAL PEPTIDE SYNTHETASE"/>
    <property type="match status" value="1"/>
</dbReference>
<evidence type="ECO:0000313" key="2">
    <source>
        <dbReference type="EMBL" id="HJF66084.1"/>
    </source>
</evidence>
<dbReference type="CDD" id="cd05930">
    <property type="entry name" value="A_NRPS"/>
    <property type="match status" value="1"/>
</dbReference>
<gene>
    <name evidence="2" type="ORF">K8U77_08245</name>
</gene>
<protein>
    <submittedName>
        <fullName evidence="2">Amino acid adenylation domain-containing protein</fullName>
    </submittedName>
</protein>